<organism evidence="3 4">
    <name type="scientific">Zymoseptoria tritici (strain ST99CH_3D7)</name>
    <dbReference type="NCBI Taxonomy" id="1276538"/>
    <lineage>
        <taxon>Eukaryota</taxon>
        <taxon>Fungi</taxon>
        <taxon>Dikarya</taxon>
        <taxon>Ascomycota</taxon>
        <taxon>Pezizomycotina</taxon>
        <taxon>Dothideomycetes</taxon>
        <taxon>Dothideomycetidae</taxon>
        <taxon>Mycosphaerellales</taxon>
        <taxon>Mycosphaerellaceae</taxon>
        <taxon>Zymoseptoria</taxon>
    </lineage>
</organism>
<evidence type="ECO:0008006" key="5">
    <source>
        <dbReference type="Google" id="ProtNLM"/>
    </source>
</evidence>
<dbReference type="AlphaFoldDB" id="A0A1X7RSD8"/>
<dbReference type="EMBL" id="LT853695">
    <property type="protein sequence ID" value="SMQ50316.1"/>
    <property type="molecule type" value="Genomic_DNA"/>
</dbReference>
<dbReference type="PANTHER" id="PTHR10887:SF495">
    <property type="entry name" value="HELICASE SENATAXIN ISOFORM X1-RELATED"/>
    <property type="match status" value="1"/>
</dbReference>
<proteinExistence type="predicted"/>
<evidence type="ECO:0000259" key="2">
    <source>
        <dbReference type="Pfam" id="PF13087"/>
    </source>
</evidence>
<dbReference type="InterPro" id="IPR041679">
    <property type="entry name" value="DNA2/NAM7-like_C"/>
</dbReference>
<feature type="domain" description="DNA2/NAM7 helicase-like C-terminal" evidence="2">
    <location>
        <begin position="774"/>
        <end position="992"/>
    </location>
</feature>
<dbReference type="STRING" id="1276538.A0A1X7RSD8"/>
<dbReference type="Pfam" id="PF13087">
    <property type="entry name" value="AAA_12"/>
    <property type="match status" value="1"/>
</dbReference>
<evidence type="ECO:0000259" key="1">
    <source>
        <dbReference type="Pfam" id="PF13086"/>
    </source>
</evidence>
<gene>
    <name evidence="3" type="ORF">ZT3D7_G5469</name>
</gene>
<dbReference type="GO" id="GO:0004386">
    <property type="term" value="F:helicase activity"/>
    <property type="evidence" value="ECO:0007669"/>
    <property type="project" value="InterPro"/>
</dbReference>
<dbReference type="Proteomes" id="UP000215127">
    <property type="component" value="Chromosome 4"/>
</dbReference>
<dbReference type="InterPro" id="IPR045055">
    <property type="entry name" value="DNA2/NAM7-like"/>
</dbReference>
<dbReference type="PANTHER" id="PTHR10887">
    <property type="entry name" value="DNA2/NAM7 HELICASE FAMILY"/>
    <property type="match status" value="1"/>
</dbReference>
<dbReference type="InterPro" id="IPR041677">
    <property type="entry name" value="DNA2/NAM7_AAA_11"/>
</dbReference>
<evidence type="ECO:0000313" key="4">
    <source>
        <dbReference type="Proteomes" id="UP000215127"/>
    </source>
</evidence>
<evidence type="ECO:0000313" key="3">
    <source>
        <dbReference type="EMBL" id="SMQ50316.1"/>
    </source>
</evidence>
<dbReference type="Gene3D" id="3.40.50.300">
    <property type="entry name" value="P-loop containing nucleotide triphosphate hydrolases"/>
    <property type="match status" value="2"/>
</dbReference>
<protein>
    <recommendedName>
        <fullName evidence="5">DNA2/NAM7 helicase-like C-terminal domain-containing protein</fullName>
    </recommendedName>
</protein>
<dbReference type="InterPro" id="IPR027417">
    <property type="entry name" value="P-loop_NTPase"/>
</dbReference>
<dbReference type="Pfam" id="PF13086">
    <property type="entry name" value="AAA_11"/>
    <property type="match status" value="1"/>
</dbReference>
<name>A0A1X7RSD8_ZYMT9</name>
<feature type="domain" description="DNA2/NAM7 helicase helicase" evidence="1">
    <location>
        <begin position="473"/>
        <end position="755"/>
    </location>
</feature>
<accession>A0A1X7RSD8</accession>
<dbReference type="SUPFAM" id="SSF52540">
    <property type="entry name" value="P-loop containing nucleoside triphosphate hydrolases"/>
    <property type="match status" value="1"/>
</dbReference>
<keyword evidence="4" id="KW-1185">Reference proteome</keyword>
<sequence length="1063" mass="118314">MARPLQQVLAYRKDLVDAVTCGPVTSSTTLVNLHKPDESTGDGKLVACLTGVARPAKGCFLVLEDGETLGLSFARGEAPYCLHFTFNRLLTAPAARLEVQIPTGVPGELPLKVSLEFAFTDEARQSDHVSLEKFSFQPRVERLGRRKDEIVFDSFGASCEGLVNAEKRASSFGEPVIRILAVLRGLITSKTRTTLRFRFFDPVESYDSALPLVLPYITGPVKLPSLSLPAWSTLMPPKPERSISELLKAAAPHPMVQFAAGVTFSSPTAACVEYYESARIQHLEEDTALGQWKAVDHFGTLYQVGGAVVMALRFGDFKQLGGPGAGHFSLPDKLTVKMRWENKAGDQFHCDAARSTLPIQLPSVHDAIFIIKKANDKMLNACIKPSDDLQGEILNIHVTSSENKFTLESKLSTAINLMHPDASKWHPLLLNHDNSALETVDLALKRVQDVEVTPEIEQAVEEAFQKLLTFTNWNNEQLDALRSLRKSVGGMVLITGPAGVGKTLVLQALCAFFYKIGLHVLFVAPANSNVADFCKKLAKLFPEIDATRVFPSSKDFNPDKIAKNVRRGADPKDSTNGPLGDAQIDILEFDMARVEVDSRDKYGTFEEVGLAAKVLKLAREGGMSNVEVVSGVSECSWEILRTCIQKATEGTFDWRNEKDVQKYQQAYDKCKAHHMALCRLVATTTGNFRCADIINNWAMEKHGVVTNGIVVVLDEACKDSEIDSISPLLLPDYRHKIIGMVMLGDERQLEPTNTSAKGRQCFNNFTDRLNMPFLSRLKAEGFPCTELVVQHRMSKHIAEVPSRFFYAGSMLNGPGTEHTLAHKKPGLYSCAKSIIARLDPNFNTVADLINEDKALRTHYFSVAGIRDSSKRSPFVNEHIRFFFSEIFWTLHAYYGESMNENVMVICAYKGTKNLYQEAMSHLQKKHQLPACQLPQLLTIDSSQGCEAPVTIIDCAVQQYDPRLKYKHVGFVDDDKRMNVAFTRSQDIRWVIGGGCSIALRKSRSKEVDTPAYVRYRDEVEGTAEVTKLPMQKLPQGEDWIKKLEKRTVCCGLKFRDEVTETEE</sequence>
<reference evidence="3 4" key="1">
    <citation type="submission" date="2016-06" db="EMBL/GenBank/DDBJ databases">
        <authorList>
            <person name="Kjaerup R.B."/>
            <person name="Dalgaard T.S."/>
            <person name="Juul-Madsen H.R."/>
        </authorList>
    </citation>
    <scope>NUCLEOTIDE SEQUENCE [LARGE SCALE GENOMIC DNA]</scope>
</reference>